<protein>
    <submittedName>
        <fullName evidence="1">Sulfotransferase</fullName>
    </submittedName>
</protein>
<dbReference type="Proteomes" id="UP001521137">
    <property type="component" value="Unassembled WGS sequence"/>
</dbReference>
<accession>A0ABS9D4B0</accession>
<keyword evidence="2" id="KW-1185">Reference proteome</keyword>
<dbReference type="Gene3D" id="3.40.50.300">
    <property type="entry name" value="P-loop containing nucleotide triphosphate hydrolases"/>
    <property type="match status" value="1"/>
</dbReference>
<comment type="caution">
    <text evidence="1">The sequence shown here is derived from an EMBL/GenBank/DDBJ whole genome shotgun (WGS) entry which is preliminary data.</text>
</comment>
<organism evidence="1 2">
    <name type="scientific">Paraglaciecola algarum</name>
    <dbReference type="NCBI Taxonomy" id="3050085"/>
    <lineage>
        <taxon>Bacteria</taxon>
        <taxon>Pseudomonadati</taxon>
        <taxon>Pseudomonadota</taxon>
        <taxon>Gammaproteobacteria</taxon>
        <taxon>Alteromonadales</taxon>
        <taxon>Alteromonadaceae</taxon>
        <taxon>Paraglaciecola</taxon>
    </lineage>
</organism>
<gene>
    <name evidence="1" type="ORF">L0668_06555</name>
</gene>
<sequence length="301" mass="34666">MNLFVAAYPRSGTTYLAKVLVKELGIYSSPESHFLFSLYREIQNKKIIEKHLLESILKQHFKFRVWEIEPELPDSLHVDNFLSFYENIMACYNQVSIEKVKANVTVDHTPENMINQTHIQKFFPDSIQLHLIRDPRAVFASLKFVNWGPNNVLTFIESWGKSEIAWQAKPAGINVFDIKFDDLVVDSAPIIEKLKPKLGAFTGDPNAKFILPNYTRKQHKLVNSGKGDFSRIDAWKSVLSKREIKLLEGNELIRTYLINNEYEIVSQGCKPNTLEKVAARPLDKVLKGVNRIKRVMNGDKY</sequence>
<evidence type="ECO:0000313" key="1">
    <source>
        <dbReference type="EMBL" id="MCF2947759.1"/>
    </source>
</evidence>
<dbReference type="InterPro" id="IPR027417">
    <property type="entry name" value="P-loop_NTPase"/>
</dbReference>
<reference evidence="1 2" key="1">
    <citation type="submission" date="2022-01" db="EMBL/GenBank/DDBJ databases">
        <title>Paraglaciecola sp. G1-23.</title>
        <authorList>
            <person name="Jin M.S."/>
            <person name="Han D.M."/>
            <person name="Kim H.M."/>
            <person name="Jeon C.O."/>
        </authorList>
    </citation>
    <scope>NUCLEOTIDE SEQUENCE [LARGE SCALE GENOMIC DNA]</scope>
    <source>
        <strain evidence="1 2">G1-23</strain>
    </source>
</reference>
<name>A0ABS9D4B0_9ALTE</name>
<dbReference type="SUPFAM" id="SSF52540">
    <property type="entry name" value="P-loop containing nucleoside triphosphate hydrolases"/>
    <property type="match status" value="1"/>
</dbReference>
<dbReference type="RefSeq" id="WP_235311294.1">
    <property type="nucleotide sequence ID" value="NZ_JAKGAS010000003.1"/>
</dbReference>
<dbReference type="EMBL" id="JAKGAS010000003">
    <property type="protein sequence ID" value="MCF2947759.1"/>
    <property type="molecule type" value="Genomic_DNA"/>
</dbReference>
<evidence type="ECO:0000313" key="2">
    <source>
        <dbReference type="Proteomes" id="UP001521137"/>
    </source>
</evidence>
<dbReference type="Pfam" id="PF13469">
    <property type="entry name" value="Sulfotransfer_3"/>
    <property type="match status" value="1"/>
</dbReference>
<proteinExistence type="predicted"/>